<dbReference type="HOGENOM" id="CLU_080283_0_1_1"/>
<keyword evidence="3" id="KW-0472">Membrane</keyword>
<dbReference type="InterPro" id="IPR017969">
    <property type="entry name" value="Heavy-metal-associated_CS"/>
</dbReference>
<dbReference type="InterPro" id="IPR036163">
    <property type="entry name" value="HMA_dom_sf"/>
</dbReference>
<evidence type="ECO:0000256" key="2">
    <source>
        <dbReference type="SAM" id="MobiDB-lite"/>
    </source>
</evidence>
<dbReference type="Proteomes" id="UP000032180">
    <property type="component" value="Chromosome 3"/>
</dbReference>
<name>A0A0D9VUR4_9ORYZ</name>
<keyword evidence="3" id="KW-0812">Transmembrane</keyword>
<feature type="region of interest" description="Disordered" evidence="2">
    <location>
        <begin position="1"/>
        <end position="40"/>
    </location>
</feature>
<organism evidence="5 6">
    <name type="scientific">Leersia perrieri</name>
    <dbReference type="NCBI Taxonomy" id="77586"/>
    <lineage>
        <taxon>Eukaryota</taxon>
        <taxon>Viridiplantae</taxon>
        <taxon>Streptophyta</taxon>
        <taxon>Embryophyta</taxon>
        <taxon>Tracheophyta</taxon>
        <taxon>Spermatophyta</taxon>
        <taxon>Magnoliopsida</taxon>
        <taxon>Liliopsida</taxon>
        <taxon>Poales</taxon>
        <taxon>Poaceae</taxon>
        <taxon>BOP clade</taxon>
        <taxon>Oryzoideae</taxon>
        <taxon>Oryzeae</taxon>
        <taxon>Oryzinae</taxon>
        <taxon>Leersia</taxon>
    </lineage>
</organism>
<proteinExistence type="predicted"/>
<reference evidence="5 6" key="1">
    <citation type="submission" date="2012-08" db="EMBL/GenBank/DDBJ databases">
        <title>Oryza genome evolution.</title>
        <authorList>
            <person name="Wing R.A."/>
        </authorList>
    </citation>
    <scope>NUCLEOTIDE SEQUENCE</scope>
</reference>
<dbReference type="PROSITE" id="PS50846">
    <property type="entry name" value="HMA_2"/>
    <property type="match status" value="1"/>
</dbReference>
<evidence type="ECO:0000256" key="1">
    <source>
        <dbReference type="ARBA" id="ARBA00022723"/>
    </source>
</evidence>
<dbReference type="CDD" id="cd00371">
    <property type="entry name" value="HMA"/>
    <property type="match status" value="1"/>
</dbReference>
<dbReference type="eggNOG" id="KOG0207">
    <property type="taxonomic scope" value="Eukaryota"/>
</dbReference>
<keyword evidence="1" id="KW-0479">Metal-binding</keyword>
<evidence type="ECO:0000313" key="6">
    <source>
        <dbReference type="Proteomes" id="UP000032180"/>
    </source>
</evidence>
<keyword evidence="6" id="KW-1185">Reference proteome</keyword>
<feature type="transmembrane region" description="Helical" evidence="3">
    <location>
        <begin position="42"/>
        <end position="64"/>
    </location>
</feature>
<accession>A0A0D9VUR4</accession>
<evidence type="ECO:0000256" key="3">
    <source>
        <dbReference type="SAM" id="Phobius"/>
    </source>
</evidence>
<evidence type="ECO:0000313" key="5">
    <source>
        <dbReference type="EnsemblPlants" id="LPERR03G17050.1"/>
    </source>
</evidence>
<dbReference type="Gene3D" id="3.30.70.100">
    <property type="match status" value="1"/>
</dbReference>
<dbReference type="InterPro" id="IPR006121">
    <property type="entry name" value="HMA_dom"/>
</dbReference>
<feature type="domain" description="HMA" evidence="4">
    <location>
        <begin position="127"/>
        <end position="194"/>
    </location>
</feature>
<keyword evidence="3" id="KW-1133">Transmembrane helix</keyword>
<dbReference type="PROSITE" id="PS01047">
    <property type="entry name" value="HMA_1"/>
    <property type="match status" value="1"/>
</dbReference>
<reference evidence="6" key="2">
    <citation type="submission" date="2013-12" db="EMBL/GenBank/DDBJ databases">
        <authorList>
            <person name="Yu Y."/>
            <person name="Lee S."/>
            <person name="de Baynast K."/>
            <person name="Wissotski M."/>
            <person name="Liu L."/>
            <person name="Talag J."/>
            <person name="Goicoechea J."/>
            <person name="Angelova A."/>
            <person name="Jetty R."/>
            <person name="Kudrna D."/>
            <person name="Golser W."/>
            <person name="Rivera L."/>
            <person name="Zhang J."/>
            <person name="Wing R."/>
        </authorList>
    </citation>
    <scope>NUCLEOTIDE SEQUENCE</scope>
</reference>
<dbReference type="AlphaFoldDB" id="A0A0D9VUR4"/>
<evidence type="ECO:0000259" key="4">
    <source>
        <dbReference type="PROSITE" id="PS50846"/>
    </source>
</evidence>
<reference evidence="5" key="3">
    <citation type="submission" date="2015-04" db="UniProtKB">
        <authorList>
            <consortium name="EnsemblPlants"/>
        </authorList>
    </citation>
    <scope>IDENTIFICATION</scope>
</reference>
<dbReference type="Gramene" id="LPERR03G17050.1">
    <property type="protein sequence ID" value="LPERR03G17050.1"/>
    <property type="gene ID" value="LPERR03G17050"/>
</dbReference>
<dbReference type="EnsemblPlants" id="LPERR03G17050.1">
    <property type="protein sequence ID" value="LPERR03G17050.1"/>
    <property type="gene ID" value="LPERR03G17050"/>
</dbReference>
<sequence length="213" mass="21549">MAQPQAAQRKKGNDIEQAVGSWRSRSKAERKPAPTSPMDTPAITRVAAVAALPAAAGAGALLAVRVRPRRGFAAVSFSPFSGGGGGGGGGRFFGGGGGDDSGGGAAAAAAAAAVVALGETETAVDGDVILLRVGGMSCGGCAAKVKQILESQPEVTVATVDFEKKTAAVWTIPEAKTTKDWQKQLGENLAHHLSTCGFQSLMIDEDEDKAEQT</sequence>
<dbReference type="GO" id="GO:0046872">
    <property type="term" value="F:metal ion binding"/>
    <property type="evidence" value="ECO:0007669"/>
    <property type="project" value="UniProtKB-KW"/>
</dbReference>
<dbReference type="SUPFAM" id="SSF55008">
    <property type="entry name" value="HMA, heavy metal-associated domain"/>
    <property type="match status" value="1"/>
</dbReference>
<dbReference type="STRING" id="77586.A0A0D9VUR4"/>
<dbReference type="Pfam" id="PF00403">
    <property type="entry name" value="HMA"/>
    <property type="match status" value="1"/>
</dbReference>
<dbReference type="FunFam" id="3.30.70.100:FF:000047">
    <property type="entry name" value="Copper-transporting ATPase PAA1, chloroplastic"/>
    <property type="match status" value="1"/>
</dbReference>
<protein>
    <recommendedName>
        <fullName evidence="4">HMA domain-containing protein</fullName>
    </recommendedName>
</protein>